<proteinExistence type="inferred from homology"/>
<feature type="non-terminal residue" evidence="2">
    <location>
        <position position="312"/>
    </location>
</feature>
<name>A0ABP0IWG8_9DINO</name>
<keyword evidence="3" id="KW-1185">Reference proteome</keyword>
<sequence length="312" mass="35117">MMVKLNGFMRKNGTPANPVKFDYSALKYGKFWIMTPSGWRMAYDVSTKQKQASVEVGDARRLQATSGLSISEFYETFGFVLIPHRTKMAAGHWQDQAKVSEIYSAEIKQLLKEHEIFKDQGVVVDTNGAGAIVRDGTGTDGDIYGSEVHIDFGLTPQEFEDNLVAHGYDGNAWRAAYNRPDVGGFQMINFWRPISPMQGPVYTFPLCLCDKRTVAREDVVPRATKGLTSTKLPDRASHLKHNPRHEWWFYPEMTTDEVLLFKQIEYLKSGPSSGVEGVPHTAFKLPNIPKGAEKRISSEYRVSIWLSNEDGA</sequence>
<evidence type="ECO:0000313" key="2">
    <source>
        <dbReference type="EMBL" id="CAK9006424.1"/>
    </source>
</evidence>
<comment type="similarity">
    <text evidence="1">Belongs to the asaB hydroxylase/desaturase family.</text>
</comment>
<comment type="caution">
    <text evidence="2">The sequence shown here is derived from an EMBL/GenBank/DDBJ whole genome shotgun (WGS) entry which is preliminary data.</text>
</comment>
<evidence type="ECO:0000256" key="1">
    <source>
        <dbReference type="ARBA" id="ARBA00023604"/>
    </source>
</evidence>
<protein>
    <submittedName>
        <fullName evidence="2">Hydroxylase/desaturase CTB9 (Cercosporin toxin biosynthesis cluster protein 9)</fullName>
    </submittedName>
</protein>
<organism evidence="2 3">
    <name type="scientific">Durusdinium trenchii</name>
    <dbReference type="NCBI Taxonomy" id="1381693"/>
    <lineage>
        <taxon>Eukaryota</taxon>
        <taxon>Sar</taxon>
        <taxon>Alveolata</taxon>
        <taxon>Dinophyceae</taxon>
        <taxon>Suessiales</taxon>
        <taxon>Symbiodiniaceae</taxon>
        <taxon>Durusdinium</taxon>
    </lineage>
</organism>
<dbReference type="PANTHER" id="PTHR34598:SF3">
    <property type="entry name" value="OXIDOREDUCTASE AN1597"/>
    <property type="match status" value="1"/>
</dbReference>
<evidence type="ECO:0000313" key="3">
    <source>
        <dbReference type="Proteomes" id="UP001642464"/>
    </source>
</evidence>
<dbReference type="Proteomes" id="UP001642464">
    <property type="component" value="Unassembled WGS sequence"/>
</dbReference>
<gene>
    <name evidence="2" type="ORF">SCF082_LOCUS9016</name>
</gene>
<dbReference type="PANTHER" id="PTHR34598">
    <property type="entry name" value="BLL6449 PROTEIN"/>
    <property type="match status" value="1"/>
</dbReference>
<accession>A0ABP0IWG8</accession>
<dbReference type="EMBL" id="CAXAMM010005206">
    <property type="protein sequence ID" value="CAK9006424.1"/>
    <property type="molecule type" value="Genomic_DNA"/>
</dbReference>
<reference evidence="2 3" key="1">
    <citation type="submission" date="2024-02" db="EMBL/GenBank/DDBJ databases">
        <authorList>
            <person name="Chen Y."/>
            <person name="Shah S."/>
            <person name="Dougan E. K."/>
            <person name="Thang M."/>
            <person name="Chan C."/>
        </authorList>
    </citation>
    <scope>NUCLEOTIDE SEQUENCE [LARGE SCALE GENOMIC DNA]</scope>
</reference>
<dbReference type="InterPro" id="IPR044053">
    <property type="entry name" value="AsaB-like"/>
</dbReference>
<dbReference type="NCBIfam" id="NF041278">
    <property type="entry name" value="CmcJ_NvfI_EfuI"/>
    <property type="match status" value="1"/>
</dbReference>